<dbReference type="PANTHER" id="PTHR43280">
    <property type="entry name" value="ARAC-FAMILY TRANSCRIPTIONAL REGULATOR"/>
    <property type="match status" value="1"/>
</dbReference>
<comment type="caution">
    <text evidence="5">The sequence shown here is derived from an EMBL/GenBank/DDBJ whole genome shotgun (WGS) entry which is preliminary data.</text>
</comment>
<dbReference type="InterPro" id="IPR009057">
    <property type="entry name" value="Homeodomain-like_sf"/>
</dbReference>
<evidence type="ECO:0000256" key="3">
    <source>
        <dbReference type="ARBA" id="ARBA00023163"/>
    </source>
</evidence>
<organism evidence="5 6">
    <name type="scientific">Neobacillus niacini</name>
    <dbReference type="NCBI Taxonomy" id="86668"/>
    <lineage>
        <taxon>Bacteria</taxon>
        <taxon>Bacillati</taxon>
        <taxon>Bacillota</taxon>
        <taxon>Bacilli</taxon>
        <taxon>Bacillales</taxon>
        <taxon>Bacillaceae</taxon>
        <taxon>Neobacillus</taxon>
    </lineage>
</organism>
<accession>A0A852TDS8</accession>
<evidence type="ECO:0000313" key="6">
    <source>
        <dbReference type="Proteomes" id="UP000548423"/>
    </source>
</evidence>
<evidence type="ECO:0000259" key="4">
    <source>
        <dbReference type="PROSITE" id="PS01124"/>
    </source>
</evidence>
<keyword evidence="3" id="KW-0804">Transcription</keyword>
<dbReference type="PROSITE" id="PS01124">
    <property type="entry name" value="HTH_ARAC_FAMILY_2"/>
    <property type="match status" value="1"/>
</dbReference>
<keyword evidence="1" id="KW-0805">Transcription regulation</keyword>
<dbReference type="Gene3D" id="1.10.10.60">
    <property type="entry name" value="Homeodomain-like"/>
    <property type="match status" value="2"/>
</dbReference>
<protein>
    <submittedName>
        <fullName evidence="5">AraC-like DNA-binding protein</fullName>
    </submittedName>
</protein>
<dbReference type="Proteomes" id="UP000548423">
    <property type="component" value="Unassembled WGS sequence"/>
</dbReference>
<dbReference type="AlphaFoldDB" id="A0A852TDS8"/>
<reference evidence="6" key="1">
    <citation type="submission" date="2020-07" db="EMBL/GenBank/DDBJ databases">
        <authorList>
            <person name="Partida-Martinez L."/>
            <person name="Huntemann M."/>
            <person name="Clum A."/>
            <person name="Wang J."/>
            <person name="Palaniappan K."/>
            <person name="Ritter S."/>
            <person name="Chen I.-M."/>
            <person name="Stamatis D."/>
            <person name="Reddy T."/>
            <person name="O'Malley R."/>
            <person name="Daum C."/>
            <person name="Shapiro N."/>
            <person name="Ivanova N."/>
            <person name="Kyrpides N."/>
            <person name="Woyke T."/>
        </authorList>
    </citation>
    <scope>NUCLEOTIDE SEQUENCE [LARGE SCALE GENOMIC DNA]</scope>
    <source>
        <strain evidence="6">AT2.8</strain>
    </source>
</reference>
<keyword evidence="2" id="KW-0238">DNA-binding</keyword>
<dbReference type="PANTHER" id="PTHR43280:SF2">
    <property type="entry name" value="HTH-TYPE TRANSCRIPTIONAL REGULATOR EXSA"/>
    <property type="match status" value="1"/>
</dbReference>
<dbReference type="InterPro" id="IPR018060">
    <property type="entry name" value="HTH_AraC"/>
</dbReference>
<dbReference type="EMBL" id="JACCBX010000007">
    <property type="protein sequence ID" value="NYE06932.1"/>
    <property type="molecule type" value="Genomic_DNA"/>
</dbReference>
<dbReference type="Pfam" id="PF12833">
    <property type="entry name" value="HTH_18"/>
    <property type="match status" value="1"/>
</dbReference>
<feature type="domain" description="HTH araC/xylS-type" evidence="4">
    <location>
        <begin position="304"/>
        <end position="402"/>
    </location>
</feature>
<dbReference type="GO" id="GO:0003700">
    <property type="term" value="F:DNA-binding transcription factor activity"/>
    <property type="evidence" value="ECO:0007669"/>
    <property type="project" value="InterPro"/>
</dbReference>
<sequence>MINLEELISKCWQINKAFQIGVQALDEEMKTIIHIADDNEPLMVIESRKSMLGEIQKELVPANKGSFCYQTDTFQLSYLAVPINKDKRYMGMVVVGPFLNERVSDHMIWNVIKENNLENNWLKKLETYYRSLPLLAQSYLAIGDLVVNIVMNPHVKAQIIASKHSSEEYRLDVEPNDYDQSGVEIKKRYEAEKKLLHYIENGDVENAMKAMLDHHTGDFLYRVPGNPLRARKNITFSGNTMYRIAAGNGGVEPQYLHAISEKFALKIESAVTMSELNKIDVSMIDEYCEAVKNYAIKGYSSVVKKALMYINLHFHESINLQTVADVIGFNRTYLAKKFKSEMNLSVIDYIQRKRIDEAKFLIELGRLSTTEVGLQVGFSSYNYFCKVFKEITGMTASEYKRNKQVELEADA</sequence>
<evidence type="ECO:0000313" key="5">
    <source>
        <dbReference type="EMBL" id="NYE06932.1"/>
    </source>
</evidence>
<dbReference type="SMART" id="SM00342">
    <property type="entry name" value="HTH_ARAC"/>
    <property type="match status" value="1"/>
</dbReference>
<gene>
    <name evidence="5" type="ORF">F4694_003712</name>
</gene>
<proteinExistence type="predicted"/>
<dbReference type="SUPFAM" id="SSF46689">
    <property type="entry name" value="Homeodomain-like"/>
    <property type="match status" value="2"/>
</dbReference>
<evidence type="ECO:0000256" key="1">
    <source>
        <dbReference type="ARBA" id="ARBA00023015"/>
    </source>
</evidence>
<dbReference type="GO" id="GO:0043565">
    <property type="term" value="F:sequence-specific DNA binding"/>
    <property type="evidence" value="ECO:0007669"/>
    <property type="project" value="InterPro"/>
</dbReference>
<reference evidence="6" key="2">
    <citation type="submission" date="2020-08" db="EMBL/GenBank/DDBJ databases">
        <title>The Agave Microbiome: Exploring the role of microbial communities in plant adaptations to desert environments.</title>
        <authorList>
            <person name="Partida-Martinez L.P."/>
        </authorList>
    </citation>
    <scope>NUCLEOTIDE SEQUENCE [LARGE SCALE GENOMIC DNA]</scope>
    <source>
        <strain evidence="6">AT2.8</strain>
    </source>
</reference>
<name>A0A852TDS8_9BACI</name>
<evidence type="ECO:0000256" key="2">
    <source>
        <dbReference type="ARBA" id="ARBA00023125"/>
    </source>
</evidence>